<reference evidence="4 5" key="1">
    <citation type="submission" date="2016-10" db="EMBL/GenBank/DDBJ databases">
        <authorList>
            <person name="de Groot N.N."/>
        </authorList>
    </citation>
    <scope>NUCLEOTIDE SEQUENCE [LARGE SCALE GENOMIC DNA]</scope>
    <source>
        <strain evidence="4 5">OK461</strain>
    </source>
</reference>
<feature type="compositionally biased region" description="Basic residues" evidence="2">
    <location>
        <begin position="1"/>
        <end position="15"/>
    </location>
</feature>
<proteinExistence type="inferred from homology"/>
<dbReference type="AlphaFoldDB" id="A0A1I2L8T2"/>
<gene>
    <name evidence="4" type="ORF">SAMN02787118_111206</name>
</gene>
<dbReference type="Gene3D" id="1.10.1470.10">
    <property type="entry name" value="YjbJ"/>
    <property type="match status" value="1"/>
</dbReference>
<evidence type="ECO:0000256" key="2">
    <source>
        <dbReference type="SAM" id="MobiDB-lite"/>
    </source>
</evidence>
<dbReference type="InterPro" id="IPR036629">
    <property type="entry name" value="YjbJ_sf"/>
</dbReference>
<dbReference type="InterPro" id="IPR008462">
    <property type="entry name" value="CsbD"/>
</dbReference>
<evidence type="ECO:0000313" key="5">
    <source>
        <dbReference type="Proteomes" id="UP000181942"/>
    </source>
</evidence>
<evidence type="ECO:0000259" key="3">
    <source>
        <dbReference type="Pfam" id="PF05532"/>
    </source>
</evidence>
<sequence>MAKAKGNAKVHQIRGKMKETLGKALGDSSMQQAGRGEQLRAKAHEMTEKAAGHLRKRSGH</sequence>
<name>A0A1I2L8T2_9ACTN</name>
<feature type="region of interest" description="Disordered" evidence="2">
    <location>
        <begin position="1"/>
        <end position="60"/>
    </location>
</feature>
<dbReference type="Proteomes" id="UP000181942">
    <property type="component" value="Unassembled WGS sequence"/>
</dbReference>
<accession>A0A1I2L8T2</accession>
<dbReference type="SUPFAM" id="SSF69047">
    <property type="entry name" value="Hypothetical protein YjbJ"/>
    <property type="match status" value="1"/>
</dbReference>
<protein>
    <submittedName>
        <fullName evidence="4">CsbD-like</fullName>
    </submittedName>
</protein>
<dbReference type="RefSeq" id="WP_075030042.1">
    <property type="nucleotide sequence ID" value="NZ_FONR01000011.1"/>
</dbReference>
<feature type="compositionally biased region" description="Basic and acidic residues" evidence="2">
    <location>
        <begin position="37"/>
        <end position="51"/>
    </location>
</feature>
<evidence type="ECO:0000256" key="1">
    <source>
        <dbReference type="ARBA" id="ARBA00009129"/>
    </source>
</evidence>
<feature type="domain" description="CsbD-like" evidence="3">
    <location>
        <begin position="8"/>
        <end position="53"/>
    </location>
</feature>
<comment type="similarity">
    <text evidence="1">Belongs to the UPF0337 (CsbD) family.</text>
</comment>
<dbReference type="OrthoDB" id="4250134at2"/>
<organism evidence="4 5">
    <name type="scientific">Streptomyces mirabilis</name>
    <dbReference type="NCBI Taxonomy" id="68239"/>
    <lineage>
        <taxon>Bacteria</taxon>
        <taxon>Bacillati</taxon>
        <taxon>Actinomycetota</taxon>
        <taxon>Actinomycetes</taxon>
        <taxon>Kitasatosporales</taxon>
        <taxon>Streptomycetaceae</taxon>
        <taxon>Streptomyces</taxon>
    </lineage>
</organism>
<dbReference type="Pfam" id="PF05532">
    <property type="entry name" value="CsbD"/>
    <property type="match status" value="1"/>
</dbReference>
<dbReference type="EMBL" id="FONR01000011">
    <property type="protein sequence ID" value="SFF73897.1"/>
    <property type="molecule type" value="Genomic_DNA"/>
</dbReference>
<evidence type="ECO:0000313" key="4">
    <source>
        <dbReference type="EMBL" id="SFF73897.1"/>
    </source>
</evidence>